<gene>
    <name evidence="3" type="ORF">ABE541_14510</name>
</gene>
<dbReference type="RefSeq" id="WP_346581565.1">
    <property type="nucleotide sequence ID" value="NZ_JBDJLH010000012.1"/>
</dbReference>
<feature type="transmembrane region" description="Helical" evidence="1">
    <location>
        <begin position="243"/>
        <end position="266"/>
    </location>
</feature>
<feature type="domain" description="DUF2157" evidence="2">
    <location>
        <begin position="56"/>
        <end position="186"/>
    </location>
</feature>
<feature type="transmembrane region" description="Helical" evidence="1">
    <location>
        <begin position="81"/>
        <end position="103"/>
    </location>
</feature>
<feature type="transmembrane region" description="Helical" evidence="1">
    <location>
        <begin position="297"/>
        <end position="318"/>
    </location>
</feature>
<dbReference type="EMBL" id="JBDJNQ010000006">
    <property type="protein sequence ID" value="MEN5378472.1"/>
    <property type="molecule type" value="Genomic_DNA"/>
</dbReference>
<evidence type="ECO:0000313" key="4">
    <source>
        <dbReference type="Proteomes" id="UP001409291"/>
    </source>
</evidence>
<protein>
    <submittedName>
        <fullName evidence="3">DUF2157 domain-containing protein</fullName>
    </submittedName>
</protein>
<feature type="transmembrane region" description="Helical" evidence="1">
    <location>
        <begin position="188"/>
        <end position="207"/>
    </location>
</feature>
<feature type="transmembrane region" description="Helical" evidence="1">
    <location>
        <begin position="164"/>
        <end position="181"/>
    </location>
</feature>
<evidence type="ECO:0000256" key="1">
    <source>
        <dbReference type="SAM" id="Phobius"/>
    </source>
</evidence>
<feature type="transmembrane region" description="Helical" evidence="1">
    <location>
        <begin position="272"/>
        <end position="290"/>
    </location>
</feature>
<feature type="transmembrane region" description="Helical" evidence="1">
    <location>
        <begin position="213"/>
        <end position="231"/>
    </location>
</feature>
<dbReference type="Pfam" id="PF09925">
    <property type="entry name" value="DUF2157"/>
    <property type="match status" value="1"/>
</dbReference>
<dbReference type="Proteomes" id="UP001409291">
    <property type="component" value="Unassembled WGS sequence"/>
</dbReference>
<accession>A0ABV0BYR3</accession>
<name>A0ABV0BYR3_9SPHI</name>
<dbReference type="InterPro" id="IPR018677">
    <property type="entry name" value="DUF2157"/>
</dbReference>
<keyword evidence="1" id="KW-0812">Transmembrane</keyword>
<reference evidence="3 4" key="1">
    <citation type="submission" date="2024-04" db="EMBL/GenBank/DDBJ databases">
        <title>WGS of bacteria from Torrens River.</title>
        <authorList>
            <person name="Wyrsch E.R."/>
            <person name="Drigo B."/>
        </authorList>
    </citation>
    <scope>NUCLEOTIDE SEQUENCE [LARGE SCALE GENOMIC DNA]</scope>
    <source>
        <strain evidence="3 4">TWI391</strain>
    </source>
</reference>
<evidence type="ECO:0000313" key="3">
    <source>
        <dbReference type="EMBL" id="MEN5378472.1"/>
    </source>
</evidence>
<sequence length="354" mass="40855">MWKTSYRVSDSEASLTFNLFQIHSITENYHNFSLDLVMEKLNREDISIASKHSNLSREQIENLLEENVYVNTKDWKRFLDLFLLVLGIGFVVSGIIFFFAFNWADLNKFIKIGIILLLLVATVLCALILKINEVYRNTLLTAASMLVGVLFAVFGQIYQTGANAYDFFLAWTIFITIWVIATRFYPLFLLHIILINTTIFLFNDQVLNSFDPVSMSTLLFFINGSALTALLSLNHYRKIHIPLWFRNTFTLIVTSIATIGLCYLIFDSRLLNGLLLIFGTLACYSYYIYYALQTKSTFFIGTIAFSILIITNCLLIRIFEDEFVLIIISLFVIIMVTAIIKLLLNLQRKWTNEK</sequence>
<keyword evidence="1" id="KW-1133">Transmembrane helix</keyword>
<organism evidence="3 4">
    <name type="scientific">Sphingobacterium kitahiroshimense</name>
    <dbReference type="NCBI Taxonomy" id="470446"/>
    <lineage>
        <taxon>Bacteria</taxon>
        <taxon>Pseudomonadati</taxon>
        <taxon>Bacteroidota</taxon>
        <taxon>Sphingobacteriia</taxon>
        <taxon>Sphingobacteriales</taxon>
        <taxon>Sphingobacteriaceae</taxon>
        <taxon>Sphingobacterium</taxon>
    </lineage>
</organism>
<feature type="transmembrane region" description="Helical" evidence="1">
    <location>
        <begin position="138"/>
        <end position="158"/>
    </location>
</feature>
<feature type="transmembrane region" description="Helical" evidence="1">
    <location>
        <begin position="324"/>
        <end position="344"/>
    </location>
</feature>
<proteinExistence type="predicted"/>
<keyword evidence="4" id="KW-1185">Reference proteome</keyword>
<keyword evidence="1" id="KW-0472">Membrane</keyword>
<feature type="transmembrane region" description="Helical" evidence="1">
    <location>
        <begin position="109"/>
        <end position="129"/>
    </location>
</feature>
<evidence type="ECO:0000259" key="2">
    <source>
        <dbReference type="Pfam" id="PF09925"/>
    </source>
</evidence>
<comment type="caution">
    <text evidence="3">The sequence shown here is derived from an EMBL/GenBank/DDBJ whole genome shotgun (WGS) entry which is preliminary data.</text>
</comment>